<dbReference type="SUPFAM" id="SSF55681">
    <property type="entry name" value="Class II aaRS and biotin synthetases"/>
    <property type="match status" value="1"/>
</dbReference>
<evidence type="ECO:0000256" key="14">
    <source>
        <dbReference type="ARBA" id="ARBA00033155"/>
    </source>
</evidence>
<keyword evidence="8 19" id="KW-0436">Ligase</keyword>
<dbReference type="PANTHER" id="PTHR43450:SF1">
    <property type="entry name" value="ASPARTATE--TRNA LIGASE, CYTOPLASMIC"/>
    <property type="match status" value="1"/>
</dbReference>
<feature type="domain" description="Aminoacyl-transfer RNA synthetases class-II family profile" evidence="18">
    <location>
        <begin position="260"/>
        <end position="565"/>
    </location>
</feature>
<dbReference type="NCBIfam" id="TIGR00458">
    <property type="entry name" value="aspS_nondisc"/>
    <property type="match status" value="1"/>
</dbReference>
<evidence type="ECO:0000256" key="9">
    <source>
        <dbReference type="ARBA" id="ARBA00022741"/>
    </source>
</evidence>
<dbReference type="InterPro" id="IPR006195">
    <property type="entry name" value="aa-tRNA-synth_II"/>
</dbReference>
<dbReference type="HAMAP" id="MF_02075">
    <property type="entry name" value="Asp_tRNA_synth_type2"/>
    <property type="match status" value="1"/>
</dbReference>
<dbReference type="NCBIfam" id="NF003483">
    <property type="entry name" value="PRK05159.1"/>
    <property type="match status" value="1"/>
</dbReference>
<dbReference type="EMBL" id="LR784356">
    <property type="protein sequence ID" value="CAB3236276.1"/>
    <property type="molecule type" value="mRNA"/>
</dbReference>
<accession>A0A6F9DB58</accession>
<comment type="subcellular location">
    <subcellularLocation>
        <location evidence="2">Cytoplasm</location>
    </subcellularLocation>
</comment>
<evidence type="ECO:0000256" key="17">
    <source>
        <dbReference type="SAM" id="Coils"/>
    </source>
</evidence>
<keyword evidence="6" id="KW-0963">Cytoplasm</keyword>
<evidence type="ECO:0000256" key="1">
    <source>
        <dbReference type="ARBA" id="ARBA00003170"/>
    </source>
</evidence>
<dbReference type="GO" id="GO:0006422">
    <property type="term" value="P:aspartyl-tRNA aminoacylation"/>
    <property type="evidence" value="ECO:0007669"/>
    <property type="project" value="InterPro"/>
</dbReference>
<evidence type="ECO:0000256" key="10">
    <source>
        <dbReference type="ARBA" id="ARBA00022840"/>
    </source>
</evidence>
<dbReference type="Pfam" id="PF01336">
    <property type="entry name" value="tRNA_anti-codon"/>
    <property type="match status" value="1"/>
</dbReference>
<evidence type="ECO:0000256" key="7">
    <source>
        <dbReference type="ARBA" id="ARBA00022553"/>
    </source>
</evidence>
<dbReference type="Gene3D" id="2.40.50.140">
    <property type="entry name" value="Nucleic acid-binding proteins"/>
    <property type="match status" value="1"/>
</dbReference>
<keyword evidence="12" id="KW-0007">Acetylation</keyword>
<dbReference type="GO" id="GO:0004815">
    <property type="term" value="F:aspartate-tRNA ligase activity"/>
    <property type="evidence" value="ECO:0007669"/>
    <property type="project" value="UniProtKB-EC"/>
</dbReference>
<dbReference type="Gene3D" id="3.30.930.10">
    <property type="entry name" value="Bira Bifunctional Protein, Domain 2"/>
    <property type="match status" value="1"/>
</dbReference>
<comment type="catalytic activity">
    <reaction evidence="16">
        <text>tRNA(Asp) + L-aspartate + ATP = L-aspartyl-tRNA(Asp) + AMP + diphosphate</text>
        <dbReference type="Rhea" id="RHEA:19649"/>
        <dbReference type="Rhea" id="RHEA-COMP:9660"/>
        <dbReference type="Rhea" id="RHEA-COMP:9678"/>
        <dbReference type="ChEBI" id="CHEBI:29991"/>
        <dbReference type="ChEBI" id="CHEBI:30616"/>
        <dbReference type="ChEBI" id="CHEBI:33019"/>
        <dbReference type="ChEBI" id="CHEBI:78442"/>
        <dbReference type="ChEBI" id="CHEBI:78516"/>
        <dbReference type="ChEBI" id="CHEBI:456215"/>
        <dbReference type="EC" id="6.1.1.12"/>
    </reaction>
</comment>
<dbReference type="Pfam" id="PF00152">
    <property type="entry name" value="tRNA-synt_2"/>
    <property type="match status" value="1"/>
</dbReference>
<dbReference type="GO" id="GO:0003723">
    <property type="term" value="F:RNA binding"/>
    <property type="evidence" value="ECO:0007669"/>
    <property type="project" value="TreeGrafter"/>
</dbReference>
<evidence type="ECO:0000256" key="3">
    <source>
        <dbReference type="ARBA" id="ARBA00005312"/>
    </source>
</evidence>
<evidence type="ECO:0000313" key="19">
    <source>
        <dbReference type="EMBL" id="CAB3236276.1"/>
    </source>
</evidence>
<dbReference type="InterPro" id="IPR004364">
    <property type="entry name" value="Aa-tRNA-synt_II"/>
</dbReference>
<gene>
    <name evidence="19" type="primary">Dars1</name>
</gene>
<dbReference type="InterPro" id="IPR012340">
    <property type="entry name" value="NA-bd_OB-fold"/>
</dbReference>
<evidence type="ECO:0000256" key="4">
    <source>
        <dbReference type="ARBA" id="ARBA00012841"/>
    </source>
</evidence>
<comment type="similarity">
    <text evidence="3">Belongs to the class-II aminoacyl-tRNA synthetase family. Type 2 subfamily.</text>
</comment>
<keyword evidence="7" id="KW-0597">Phosphoprotein</keyword>
<dbReference type="CDD" id="cd04320">
    <property type="entry name" value="AspRS_cyto_N"/>
    <property type="match status" value="1"/>
</dbReference>
<proteinExistence type="evidence at transcript level"/>
<evidence type="ECO:0000256" key="2">
    <source>
        <dbReference type="ARBA" id="ARBA00004496"/>
    </source>
</evidence>
<keyword evidence="11" id="KW-0648">Protein biosynthesis</keyword>
<dbReference type="InterPro" id="IPR004523">
    <property type="entry name" value="Asp-tRNA_synthase_2"/>
</dbReference>
<keyword evidence="10" id="KW-0067">ATP-binding</keyword>
<evidence type="ECO:0000256" key="13">
    <source>
        <dbReference type="ARBA" id="ARBA00023146"/>
    </source>
</evidence>
<comment type="subunit">
    <text evidence="15">Homodimer. Part of a multisubunit complex that groups tRNA ligases for Arg (RARS1), Asp (DARS1), Gln (QARS1), Ile (IARS1), Leu (LARS1), Lys (KARS1), Met (MARS1) the bifunctional ligase for Glu and Pro (EPRS1) and the auxiliary subunits AIMP1/p43, AIMP2/p38 and EEF1E1/p18.</text>
</comment>
<dbReference type="SUPFAM" id="SSF50249">
    <property type="entry name" value="Nucleic acid-binding proteins"/>
    <property type="match status" value="1"/>
</dbReference>
<dbReference type="FunFam" id="2.40.50.140:FF:000144">
    <property type="entry name" value="Aspartate--tRNA ligase, cytoplasmic"/>
    <property type="match status" value="1"/>
</dbReference>
<organism evidence="19">
    <name type="scientific">Phallusia mammillata</name>
    <dbReference type="NCBI Taxonomy" id="59560"/>
    <lineage>
        <taxon>Eukaryota</taxon>
        <taxon>Metazoa</taxon>
        <taxon>Chordata</taxon>
        <taxon>Tunicata</taxon>
        <taxon>Ascidiacea</taxon>
        <taxon>Phlebobranchia</taxon>
        <taxon>Ascidiidae</taxon>
        <taxon>Phallusia</taxon>
    </lineage>
</organism>
<dbReference type="GO" id="GO:0017101">
    <property type="term" value="C:aminoacyl-tRNA synthetase multienzyme complex"/>
    <property type="evidence" value="ECO:0007669"/>
    <property type="project" value="TreeGrafter"/>
</dbReference>
<sequence>MIARSLRRLVYAGQTQCACKRLVNLKPSNNVQNTLRRFTVFDPDGKPMSKNALKKQQKEAEKAAKKAQRLAEQNEAAKQAEADDISKDFYGDMKMIQSTEKLDRVLVPVGDITSASAEKDIWIRGRLHTSRGTGKQCFIVVRHQQWTVQGLVFVGEAISKQMVKFCANITKESIIDVFGVVKTVEQKIESCTQSDVEIHIKKIFVVSKAAAQLPLQIEDASRPELEDGKLGEAGRARVNLDTRLDNRILDLRTTTKQAIFRLQAGVCRLFRETLTNKGFCEIHSPKIISAASEGGANVFTVSYFKRSAFLAQSPQLYKQMAIAADFDKVFTTGAVFRAEDSNTHRHLTEFVGLDLEMAFRYHYHEVLQVIGDMFIAMFKGLRENYQTEIQTVGRQYPAEPFKFLEPSLILQYPEAVKMLNDAGVEMQDNEDLSTPNEKLLGRLVRQKYDTDYYILDKYPLEVRPFYTMPDPENPKWSNSYDMFMRGEEILSGAQRIHDPEFLTERAKAHGIDIKTIEAYIDSFRYGCPPHAGGGIGMERVTMLYLGLHNVRSASLFPRDPKRLTP</sequence>
<dbReference type="GO" id="GO:0005524">
    <property type="term" value="F:ATP binding"/>
    <property type="evidence" value="ECO:0007669"/>
    <property type="project" value="UniProtKB-KW"/>
</dbReference>
<evidence type="ECO:0000256" key="12">
    <source>
        <dbReference type="ARBA" id="ARBA00022990"/>
    </source>
</evidence>
<evidence type="ECO:0000256" key="16">
    <source>
        <dbReference type="ARBA" id="ARBA00047904"/>
    </source>
</evidence>
<dbReference type="GO" id="GO:0005829">
    <property type="term" value="C:cytosol"/>
    <property type="evidence" value="ECO:0007669"/>
    <property type="project" value="TreeGrafter"/>
</dbReference>
<evidence type="ECO:0000256" key="15">
    <source>
        <dbReference type="ARBA" id="ARBA00047007"/>
    </source>
</evidence>
<dbReference type="FunFam" id="3.30.930.10:FF:000013">
    <property type="entry name" value="Aspartate--tRNA ligase, cytoplasmic"/>
    <property type="match status" value="1"/>
</dbReference>
<protein>
    <recommendedName>
        <fullName evidence="5">Aspartate--tRNA ligase, cytoplasmic</fullName>
        <ecNumber evidence="4">6.1.1.12</ecNumber>
    </recommendedName>
    <alternativeName>
        <fullName evidence="14">Aspartyl-tRNA synthetase</fullName>
    </alternativeName>
</protein>
<dbReference type="InterPro" id="IPR002312">
    <property type="entry name" value="Asp/Asn-tRNA-synth_IIb"/>
</dbReference>
<dbReference type="InterPro" id="IPR045864">
    <property type="entry name" value="aa-tRNA-synth_II/BPL/LPL"/>
</dbReference>
<evidence type="ECO:0000256" key="8">
    <source>
        <dbReference type="ARBA" id="ARBA00022598"/>
    </source>
</evidence>
<name>A0A6F9DB58_9ASCI</name>
<comment type="function">
    <text evidence="1">Catalyzes the specific attachment of an amino acid to its cognate tRNA in a 2 step reaction: the amino acid (AA) is first activated by ATP to form AA-AMP and then transferred to the acceptor end of the tRNA.</text>
</comment>
<reference evidence="19" key="1">
    <citation type="submission" date="2020-04" db="EMBL/GenBank/DDBJ databases">
        <authorList>
            <person name="Neveu A P."/>
        </authorList>
    </citation>
    <scope>NUCLEOTIDE SEQUENCE</scope>
    <source>
        <tissue evidence="19">Whole embryo</tissue>
    </source>
</reference>
<feature type="coiled-coil region" evidence="17">
    <location>
        <begin position="50"/>
        <end position="83"/>
    </location>
</feature>
<dbReference type="AlphaFoldDB" id="A0A6F9DB58"/>
<evidence type="ECO:0000256" key="6">
    <source>
        <dbReference type="ARBA" id="ARBA00022490"/>
    </source>
</evidence>
<dbReference type="PRINTS" id="PR01042">
    <property type="entry name" value="TRNASYNTHASP"/>
</dbReference>
<dbReference type="InterPro" id="IPR004365">
    <property type="entry name" value="NA-bd_OB_tRNA"/>
</dbReference>
<keyword evidence="13" id="KW-0030">Aminoacyl-tRNA synthetase</keyword>
<evidence type="ECO:0000256" key="11">
    <source>
        <dbReference type="ARBA" id="ARBA00022917"/>
    </source>
</evidence>
<evidence type="ECO:0000256" key="5">
    <source>
        <dbReference type="ARBA" id="ARBA00018853"/>
    </source>
</evidence>
<dbReference type="PROSITE" id="PS50862">
    <property type="entry name" value="AA_TRNA_LIGASE_II"/>
    <property type="match status" value="1"/>
</dbReference>
<keyword evidence="17" id="KW-0175">Coiled coil</keyword>
<dbReference type="PANTHER" id="PTHR43450">
    <property type="entry name" value="ASPARTYL-TRNA SYNTHETASE"/>
    <property type="match status" value="1"/>
</dbReference>
<dbReference type="CDD" id="cd00776">
    <property type="entry name" value="AsxRS_core"/>
    <property type="match status" value="1"/>
</dbReference>
<evidence type="ECO:0000259" key="18">
    <source>
        <dbReference type="PROSITE" id="PS50862"/>
    </source>
</evidence>
<dbReference type="EC" id="6.1.1.12" evidence="4"/>
<keyword evidence="9" id="KW-0547">Nucleotide-binding</keyword>